<dbReference type="STRING" id="268505.A0A2A9PCV3"/>
<feature type="compositionally biased region" description="Basic and acidic residues" evidence="1">
    <location>
        <begin position="52"/>
        <end position="62"/>
    </location>
</feature>
<comment type="caution">
    <text evidence="2">The sequence shown here is derived from an EMBL/GenBank/DDBJ whole genome shotgun (WGS) entry which is preliminary data.</text>
</comment>
<dbReference type="OrthoDB" id="360161at2759"/>
<dbReference type="EMBL" id="LAZP02000224">
    <property type="protein sequence ID" value="PFH59128.1"/>
    <property type="molecule type" value="Genomic_DNA"/>
</dbReference>
<proteinExistence type="predicted"/>
<sequence length="99" mass="10644">MDILKLLSRGTKKPPKGAEAGGGATVKLPSAGIQTNPQLFHDNVRGQKRKRNGDEPQQKTVDEDLPIACQRLSERRVPLRCRPTSSVQAIVASSCAPTA</sequence>
<evidence type="ECO:0000256" key="1">
    <source>
        <dbReference type="SAM" id="MobiDB-lite"/>
    </source>
</evidence>
<gene>
    <name evidence="2" type="ORF">XA68_12768</name>
</gene>
<protein>
    <submittedName>
        <fullName evidence="2">Uncharacterized protein</fullName>
    </submittedName>
</protein>
<feature type="region of interest" description="Disordered" evidence="1">
    <location>
        <begin position="1"/>
        <end position="62"/>
    </location>
</feature>
<dbReference type="AlphaFoldDB" id="A0A2A9PCV3"/>
<reference evidence="2 3" key="2">
    <citation type="journal article" date="2017" name="Sci. Rep.">
        <title>Ant-infecting Ophiocordyceps genomes reveal a high diversity of potential behavioral manipulation genes and a possible major role for enterotoxins.</title>
        <authorList>
            <person name="de Bekker C."/>
            <person name="Ohm R.A."/>
            <person name="Evans H.C."/>
            <person name="Brachmann A."/>
            <person name="Hughes D.P."/>
        </authorList>
    </citation>
    <scope>NUCLEOTIDE SEQUENCE [LARGE SCALE GENOMIC DNA]</scope>
    <source>
        <strain evidence="2 3">SC16a</strain>
    </source>
</reference>
<evidence type="ECO:0000313" key="2">
    <source>
        <dbReference type="EMBL" id="PFH59128.1"/>
    </source>
</evidence>
<reference evidence="2 3" key="1">
    <citation type="journal article" date="2015" name="BMC Genomics">
        <title>Gene expression during zombie ant biting behavior reflects the complexity underlying fungal parasitic behavioral manipulation.</title>
        <authorList>
            <person name="de Bekker C."/>
            <person name="Ohm R.A."/>
            <person name="Loreto R.G."/>
            <person name="Sebastian A."/>
            <person name="Albert I."/>
            <person name="Merrow M."/>
            <person name="Brachmann A."/>
            <person name="Hughes D.P."/>
        </authorList>
    </citation>
    <scope>NUCLEOTIDE SEQUENCE [LARGE SCALE GENOMIC DNA]</scope>
    <source>
        <strain evidence="2 3">SC16a</strain>
    </source>
</reference>
<keyword evidence="3" id="KW-1185">Reference proteome</keyword>
<accession>A0A2A9PCV3</accession>
<organism evidence="2 3">
    <name type="scientific">Ophiocordyceps unilateralis</name>
    <name type="common">Zombie-ant fungus</name>
    <name type="synonym">Torrubia unilateralis</name>
    <dbReference type="NCBI Taxonomy" id="268505"/>
    <lineage>
        <taxon>Eukaryota</taxon>
        <taxon>Fungi</taxon>
        <taxon>Dikarya</taxon>
        <taxon>Ascomycota</taxon>
        <taxon>Pezizomycotina</taxon>
        <taxon>Sordariomycetes</taxon>
        <taxon>Hypocreomycetidae</taxon>
        <taxon>Hypocreales</taxon>
        <taxon>Ophiocordycipitaceae</taxon>
        <taxon>Ophiocordyceps</taxon>
    </lineage>
</organism>
<name>A0A2A9PCV3_OPHUN</name>
<dbReference type="Proteomes" id="UP000037136">
    <property type="component" value="Unassembled WGS sequence"/>
</dbReference>
<evidence type="ECO:0000313" key="3">
    <source>
        <dbReference type="Proteomes" id="UP000037136"/>
    </source>
</evidence>